<feature type="transmembrane region" description="Helical" evidence="1">
    <location>
        <begin position="32"/>
        <end position="55"/>
    </location>
</feature>
<protein>
    <submittedName>
        <fullName evidence="3">Uncharacterized protein</fullName>
    </submittedName>
</protein>
<comment type="caution">
    <text evidence="3">The sequence shown here is derived from an EMBL/GenBank/DDBJ whole genome shotgun (WGS) entry which is preliminary data.</text>
</comment>
<dbReference type="Proteomes" id="UP000663889">
    <property type="component" value="Unassembled WGS sequence"/>
</dbReference>
<dbReference type="EMBL" id="CAJNOO010000940">
    <property type="protein sequence ID" value="CAF1066224.1"/>
    <property type="molecule type" value="Genomic_DNA"/>
</dbReference>
<dbReference type="AlphaFoldDB" id="A0A814TZA2"/>
<keyword evidence="1" id="KW-1133">Transmembrane helix</keyword>
<organism evidence="3 4">
    <name type="scientific">Rotaria sordida</name>
    <dbReference type="NCBI Taxonomy" id="392033"/>
    <lineage>
        <taxon>Eukaryota</taxon>
        <taxon>Metazoa</taxon>
        <taxon>Spiralia</taxon>
        <taxon>Gnathifera</taxon>
        <taxon>Rotifera</taxon>
        <taxon>Eurotatoria</taxon>
        <taxon>Bdelloidea</taxon>
        <taxon>Philodinida</taxon>
        <taxon>Philodinidae</taxon>
        <taxon>Rotaria</taxon>
    </lineage>
</organism>
<evidence type="ECO:0000313" key="2">
    <source>
        <dbReference type="EMBL" id="CAF1066224.1"/>
    </source>
</evidence>
<evidence type="ECO:0000313" key="3">
    <source>
        <dbReference type="EMBL" id="CAF1167979.1"/>
    </source>
</evidence>
<keyword evidence="1" id="KW-0812">Transmembrane</keyword>
<name>A0A814TZA2_9BILA</name>
<sequence>MVPENMLLEPPFEGACLYPKNTERRWYNKKRFIIPVSILTAILILGVVLGSVLGSRSTNNVSGMRFDFLFKSKTNQRQVALKSQSHNRSLLIESFLYNL</sequence>
<gene>
    <name evidence="2" type="ORF">RFH988_LOCUS17528</name>
    <name evidence="3" type="ORF">SEV965_LOCUS19350</name>
</gene>
<dbReference type="EMBL" id="CAJNOU010001201">
    <property type="protein sequence ID" value="CAF1167979.1"/>
    <property type="molecule type" value="Genomic_DNA"/>
</dbReference>
<reference evidence="3" key="1">
    <citation type="submission" date="2021-02" db="EMBL/GenBank/DDBJ databases">
        <authorList>
            <person name="Nowell W R."/>
        </authorList>
    </citation>
    <scope>NUCLEOTIDE SEQUENCE</scope>
</reference>
<keyword evidence="1" id="KW-0472">Membrane</keyword>
<proteinExistence type="predicted"/>
<accession>A0A814TZA2</accession>
<evidence type="ECO:0000256" key="1">
    <source>
        <dbReference type="SAM" id="Phobius"/>
    </source>
</evidence>
<dbReference type="Proteomes" id="UP000663882">
    <property type="component" value="Unassembled WGS sequence"/>
</dbReference>
<evidence type="ECO:0000313" key="4">
    <source>
        <dbReference type="Proteomes" id="UP000663889"/>
    </source>
</evidence>